<proteinExistence type="predicted"/>
<dbReference type="EnsemblMetazoa" id="AMIN010028-RA">
    <property type="protein sequence ID" value="AMIN010028-PA"/>
    <property type="gene ID" value="AMIN010028"/>
</dbReference>
<dbReference type="Proteomes" id="UP000075920">
    <property type="component" value="Unassembled WGS sequence"/>
</dbReference>
<evidence type="ECO:0000256" key="1">
    <source>
        <dbReference type="ARBA" id="ARBA00022690"/>
    </source>
</evidence>
<evidence type="ECO:0000313" key="7">
    <source>
        <dbReference type="Proteomes" id="UP000075920"/>
    </source>
</evidence>
<dbReference type="InterPro" id="IPR051368">
    <property type="entry name" value="SerProtInhib-TIL_Domain"/>
</dbReference>
<dbReference type="GO" id="GO:0030414">
    <property type="term" value="F:peptidase inhibitor activity"/>
    <property type="evidence" value="ECO:0007669"/>
    <property type="project" value="UniProtKB-KW"/>
</dbReference>
<evidence type="ECO:0000259" key="5">
    <source>
        <dbReference type="Pfam" id="PF01826"/>
    </source>
</evidence>
<feature type="compositionally biased region" description="Low complexity" evidence="3">
    <location>
        <begin position="49"/>
        <end position="81"/>
    </location>
</feature>
<protein>
    <submittedName>
        <fullName evidence="6">TIL domain-containing protein</fullName>
    </submittedName>
</protein>
<organism evidence="6 7">
    <name type="scientific">Anopheles minimus</name>
    <dbReference type="NCBI Taxonomy" id="112268"/>
    <lineage>
        <taxon>Eukaryota</taxon>
        <taxon>Metazoa</taxon>
        <taxon>Ecdysozoa</taxon>
        <taxon>Arthropoda</taxon>
        <taxon>Hexapoda</taxon>
        <taxon>Insecta</taxon>
        <taxon>Pterygota</taxon>
        <taxon>Neoptera</taxon>
        <taxon>Endopterygota</taxon>
        <taxon>Diptera</taxon>
        <taxon>Nematocera</taxon>
        <taxon>Culicoidea</taxon>
        <taxon>Culicidae</taxon>
        <taxon>Anophelinae</taxon>
        <taxon>Anopheles</taxon>
    </lineage>
</organism>
<accession>A0A182WI24</accession>
<dbReference type="PANTHER" id="PTHR23259">
    <property type="entry name" value="RIDDLE"/>
    <property type="match status" value="1"/>
</dbReference>
<keyword evidence="4" id="KW-0732">Signal</keyword>
<keyword evidence="7" id="KW-1185">Reference proteome</keyword>
<feature type="domain" description="TIL" evidence="5">
    <location>
        <begin position="87"/>
        <end position="141"/>
    </location>
</feature>
<reference evidence="7" key="1">
    <citation type="submission" date="2013-03" db="EMBL/GenBank/DDBJ databases">
        <title>The Genome Sequence of Anopheles minimus MINIMUS1.</title>
        <authorList>
            <consortium name="The Broad Institute Genomics Platform"/>
            <person name="Neafsey D.E."/>
            <person name="Walton C."/>
            <person name="Walker B."/>
            <person name="Young S.K."/>
            <person name="Zeng Q."/>
            <person name="Gargeya S."/>
            <person name="Fitzgerald M."/>
            <person name="Haas B."/>
            <person name="Abouelleil A."/>
            <person name="Allen A.W."/>
            <person name="Alvarado L."/>
            <person name="Arachchi H.M."/>
            <person name="Berlin A.M."/>
            <person name="Chapman S.B."/>
            <person name="Gainer-Dewar J."/>
            <person name="Goldberg J."/>
            <person name="Griggs A."/>
            <person name="Gujja S."/>
            <person name="Hansen M."/>
            <person name="Howarth C."/>
            <person name="Imamovic A."/>
            <person name="Ireland A."/>
            <person name="Larimer J."/>
            <person name="McCowan C."/>
            <person name="Murphy C."/>
            <person name="Pearson M."/>
            <person name="Poon T.W."/>
            <person name="Priest M."/>
            <person name="Roberts A."/>
            <person name="Saif S."/>
            <person name="Shea T."/>
            <person name="Sisk P."/>
            <person name="Sykes S."/>
            <person name="Wortman J."/>
            <person name="Nusbaum C."/>
            <person name="Birren B."/>
        </authorList>
    </citation>
    <scope>NUCLEOTIDE SEQUENCE [LARGE SCALE GENOMIC DNA]</scope>
    <source>
        <strain evidence="7">MINIMUS1</strain>
    </source>
</reference>
<feature type="region of interest" description="Disordered" evidence="3">
    <location>
        <begin position="30"/>
        <end position="83"/>
    </location>
</feature>
<dbReference type="SUPFAM" id="SSF57567">
    <property type="entry name" value="Serine protease inhibitors"/>
    <property type="match status" value="1"/>
</dbReference>
<dbReference type="Pfam" id="PF01826">
    <property type="entry name" value="TIL"/>
    <property type="match status" value="1"/>
</dbReference>
<dbReference type="Gene3D" id="2.10.25.10">
    <property type="entry name" value="Laminin"/>
    <property type="match status" value="1"/>
</dbReference>
<dbReference type="CDD" id="cd19941">
    <property type="entry name" value="TIL"/>
    <property type="match status" value="1"/>
</dbReference>
<dbReference type="InterPro" id="IPR002919">
    <property type="entry name" value="TIL_dom"/>
</dbReference>
<dbReference type="InterPro" id="IPR036084">
    <property type="entry name" value="Ser_inhib-like_sf"/>
</dbReference>
<dbReference type="AlphaFoldDB" id="A0A182WI24"/>
<reference evidence="6" key="2">
    <citation type="submission" date="2020-05" db="UniProtKB">
        <authorList>
            <consortium name="EnsemblMetazoa"/>
        </authorList>
    </citation>
    <scope>IDENTIFICATION</scope>
    <source>
        <strain evidence="6">MINIMUS1</strain>
    </source>
</reference>
<evidence type="ECO:0000256" key="2">
    <source>
        <dbReference type="ARBA" id="ARBA00023157"/>
    </source>
</evidence>
<keyword evidence="1" id="KW-0646">Protease inhibitor</keyword>
<dbReference type="FunFam" id="2.10.25.10:FF:000674">
    <property type="entry name" value="Mucin-2"/>
    <property type="match status" value="1"/>
</dbReference>
<dbReference type="PANTHER" id="PTHR23259:SF70">
    <property type="entry name" value="ACCESSORY GLAND PROTEIN ACP62F-RELATED"/>
    <property type="match status" value="1"/>
</dbReference>
<keyword evidence="2" id="KW-1015">Disulfide bond</keyword>
<evidence type="ECO:0000313" key="6">
    <source>
        <dbReference type="EnsemblMetazoa" id="AMIN010028-PA"/>
    </source>
</evidence>
<feature type="compositionally biased region" description="Polar residues" evidence="3">
    <location>
        <begin position="34"/>
        <end position="43"/>
    </location>
</feature>
<evidence type="ECO:0000256" key="4">
    <source>
        <dbReference type="SAM" id="SignalP"/>
    </source>
</evidence>
<feature type="chain" id="PRO_5008141405" evidence="4">
    <location>
        <begin position="21"/>
        <end position="146"/>
    </location>
</feature>
<sequence>MKTPILPLLFVTLFLAGSLCQSDWADYEEATAEPVTQTPATSDATKESTTPAADTTTTRQETTTETETPAPTTEQEETAPPIICTDPREIYNECGSACDDRTCDNLRRPDVLCSKQCVEGCYCRNGYVRDRLRRCIPAYRCYKGWW</sequence>
<evidence type="ECO:0000256" key="3">
    <source>
        <dbReference type="SAM" id="MobiDB-lite"/>
    </source>
</evidence>
<dbReference type="VEuPathDB" id="VectorBase:AMIN010028"/>
<dbReference type="STRING" id="112268.A0A182WI24"/>
<name>A0A182WI24_9DIPT</name>
<feature type="signal peptide" evidence="4">
    <location>
        <begin position="1"/>
        <end position="20"/>
    </location>
</feature>